<dbReference type="RefSeq" id="WP_106872920.1">
    <property type="nucleotide sequence ID" value="NZ_CP053841.1"/>
</dbReference>
<dbReference type="AlphaFoldDB" id="A0A2P8QYI2"/>
<dbReference type="GO" id="GO:0006310">
    <property type="term" value="P:DNA recombination"/>
    <property type="evidence" value="ECO:0007669"/>
    <property type="project" value="UniProtKB-KW"/>
</dbReference>
<dbReference type="InterPro" id="IPR013762">
    <property type="entry name" value="Integrase-like_cat_sf"/>
</dbReference>
<comment type="caution">
    <text evidence="9">The sequence shown here is derived from an EMBL/GenBank/DDBJ whole genome shotgun (WGS) entry which is preliminary data.</text>
</comment>
<dbReference type="Pfam" id="PF00589">
    <property type="entry name" value="Phage_integrase"/>
    <property type="match status" value="1"/>
</dbReference>
<evidence type="ECO:0000256" key="3">
    <source>
        <dbReference type="ARBA" id="ARBA00023125"/>
    </source>
</evidence>
<reference evidence="10" key="1">
    <citation type="submission" date="2017-10" db="EMBL/GenBank/DDBJ databases">
        <title>Campylobacter species from seals.</title>
        <authorList>
            <person name="Gilbert M.J."/>
            <person name="Zomer A.L."/>
            <person name="Timmerman A.J."/>
            <person name="Duim B."/>
            <person name="Wagenaar J.A."/>
        </authorList>
    </citation>
    <scope>NUCLEOTIDE SEQUENCE [LARGE SCALE GENOMIC DNA]</scope>
    <source>
        <strain evidence="10">17S00004-5</strain>
    </source>
</reference>
<organism evidence="9 10">
    <name type="scientific">Campylobacter blaseri</name>
    <dbReference type="NCBI Taxonomy" id="2042961"/>
    <lineage>
        <taxon>Bacteria</taxon>
        <taxon>Pseudomonadati</taxon>
        <taxon>Campylobacterota</taxon>
        <taxon>Epsilonproteobacteria</taxon>
        <taxon>Campylobacterales</taxon>
        <taxon>Campylobacteraceae</taxon>
        <taxon>Campylobacter</taxon>
    </lineage>
</organism>
<evidence type="ECO:0000313" key="10">
    <source>
        <dbReference type="Proteomes" id="UP000240535"/>
    </source>
</evidence>
<feature type="domain" description="Tyr recombinase" evidence="7">
    <location>
        <begin position="201"/>
        <end position="378"/>
    </location>
</feature>
<dbReference type="PANTHER" id="PTHR30349:SF64">
    <property type="entry name" value="PROPHAGE INTEGRASE INTD-RELATED"/>
    <property type="match status" value="1"/>
</dbReference>
<feature type="domain" description="Core-binding (CB)" evidence="8">
    <location>
        <begin position="93"/>
        <end position="176"/>
    </location>
</feature>
<evidence type="ECO:0000256" key="5">
    <source>
        <dbReference type="PROSITE-ProRule" id="PRU01248"/>
    </source>
</evidence>
<dbReference type="InterPro" id="IPR025269">
    <property type="entry name" value="SAM-like_dom"/>
</dbReference>
<dbReference type="SUPFAM" id="SSF56349">
    <property type="entry name" value="DNA breaking-rejoining enzymes"/>
    <property type="match status" value="1"/>
</dbReference>
<evidence type="ECO:0000313" key="9">
    <source>
        <dbReference type="EMBL" id="PSM51270.1"/>
    </source>
</evidence>
<protein>
    <submittedName>
        <fullName evidence="9">Site-specific integrase</fullName>
    </submittedName>
</protein>
<accession>A0A2P8QYI2</accession>
<dbReference type="Proteomes" id="UP000240535">
    <property type="component" value="Unassembled WGS sequence"/>
</dbReference>
<feature type="coiled-coil region" evidence="6">
    <location>
        <begin position="63"/>
        <end position="90"/>
    </location>
</feature>
<dbReference type="PROSITE" id="PS51898">
    <property type="entry name" value="TYR_RECOMBINASE"/>
    <property type="match status" value="1"/>
</dbReference>
<evidence type="ECO:0000259" key="8">
    <source>
        <dbReference type="PROSITE" id="PS51900"/>
    </source>
</evidence>
<evidence type="ECO:0000256" key="4">
    <source>
        <dbReference type="ARBA" id="ARBA00023172"/>
    </source>
</evidence>
<dbReference type="InterPro" id="IPR011010">
    <property type="entry name" value="DNA_brk_join_enz"/>
</dbReference>
<dbReference type="InterPro" id="IPR050090">
    <property type="entry name" value="Tyrosine_recombinase_XerCD"/>
</dbReference>
<gene>
    <name evidence="9" type="ORF">CQ405_09135</name>
</gene>
<evidence type="ECO:0000256" key="2">
    <source>
        <dbReference type="ARBA" id="ARBA00022908"/>
    </source>
</evidence>
<dbReference type="Gene3D" id="1.10.150.130">
    <property type="match status" value="1"/>
</dbReference>
<keyword evidence="10" id="KW-1185">Reference proteome</keyword>
<dbReference type="OrthoDB" id="5391994at2"/>
<dbReference type="Gene3D" id="1.10.443.10">
    <property type="entry name" value="Intergrase catalytic core"/>
    <property type="match status" value="1"/>
</dbReference>
<sequence>MKNLPKNRNIYIQKGRFYVDHQKDGERIRRSTGIKKSALAFDFIRKNYDRFIGSKAELEKARRDYYELENSQVDRQLRKTENELKLIKNSSEFSFDSVINNLLQEKSFLKDKTIKLYGVMSNAVSDFLEYKGIHYLPDFKRHHSVEFVQFFKDKGLKDSSISGYCSFLKMLFRYAVNNDLISKNPFYMPRFKQQYDNVNDEKFTPFSLEEILELIKNANDEELRLFLIVAFFTGARTGEIFALTFGDLDFENRQIRINKTLSDVGIVDSPKTKTSNRTIDMLSIVYKELIKLDASDKNKRIFRRSRSMIRIKFNDLQEKLGYNIRRLYDTRHSFASVMLSRGEEPMWVGCKMMGHKDLNETYRSYAKYLPKEVKQRAVFLNDIVI</sequence>
<dbReference type="InterPro" id="IPR002104">
    <property type="entry name" value="Integrase_catalytic"/>
</dbReference>
<dbReference type="InterPro" id="IPR010998">
    <property type="entry name" value="Integrase_recombinase_N"/>
</dbReference>
<dbReference type="GO" id="GO:0015074">
    <property type="term" value="P:DNA integration"/>
    <property type="evidence" value="ECO:0007669"/>
    <property type="project" value="UniProtKB-KW"/>
</dbReference>
<dbReference type="EMBL" id="PDHH01000010">
    <property type="protein sequence ID" value="PSM51270.1"/>
    <property type="molecule type" value="Genomic_DNA"/>
</dbReference>
<evidence type="ECO:0000256" key="6">
    <source>
        <dbReference type="SAM" id="Coils"/>
    </source>
</evidence>
<dbReference type="CDD" id="cd01189">
    <property type="entry name" value="INT_ICEBs1_C_like"/>
    <property type="match status" value="1"/>
</dbReference>
<dbReference type="PANTHER" id="PTHR30349">
    <property type="entry name" value="PHAGE INTEGRASE-RELATED"/>
    <property type="match status" value="1"/>
</dbReference>
<name>A0A2P8QYI2_9BACT</name>
<dbReference type="InterPro" id="IPR044068">
    <property type="entry name" value="CB"/>
</dbReference>
<keyword evidence="2" id="KW-0229">DNA integration</keyword>
<dbReference type="PROSITE" id="PS51900">
    <property type="entry name" value="CB"/>
    <property type="match status" value="1"/>
</dbReference>
<comment type="similarity">
    <text evidence="1">Belongs to the 'phage' integrase family.</text>
</comment>
<proteinExistence type="inferred from homology"/>
<dbReference type="GO" id="GO:0003677">
    <property type="term" value="F:DNA binding"/>
    <property type="evidence" value="ECO:0007669"/>
    <property type="project" value="UniProtKB-UniRule"/>
</dbReference>
<evidence type="ECO:0000256" key="1">
    <source>
        <dbReference type="ARBA" id="ARBA00008857"/>
    </source>
</evidence>
<keyword evidence="4" id="KW-0233">DNA recombination</keyword>
<dbReference type="Pfam" id="PF13102">
    <property type="entry name" value="Phage_int_SAM_5"/>
    <property type="match status" value="1"/>
</dbReference>
<keyword evidence="3 5" id="KW-0238">DNA-binding</keyword>
<evidence type="ECO:0000259" key="7">
    <source>
        <dbReference type="PROSITE" id="PS51898"/>
    </source>
</evidence>
<keyword evidence="6" id="KW-0175">Coiled coil</keyword>